<keyword evidence="7" id="KW-1185">Reference proteome</keyword>
<dbReference type="InterPro" id="IPR037424">
    <property type="entry name" value="NocR_PBP2"/>
</dbReference>
<feature type="domain" description="HTH lysR-type" evidence="5">
    <location>
        <begin position="1"/>
        <end position="58"/>
    </location>
</feature>
<evidence type="ECO:0000313" key="6">
    <source>
        <dbReference type="EMBL" id="ALG72627.1"/>
    </source>
</evidence>
<dbReference type="EMBL" id="CP012402">
    <property type="protein sequence ID" value="ALG72627.1"/>
    <property type="molecule type" value="Genomic_DNA"/>
</dbReference>
<dbReference type="Proteomes" id="UP000069935">
    <property type="component" value="Chromosome 2"/>
</dbReference>
<dbReference type="Pfam" id="PF03466">
    <property type="entry name" value="LysR_substrate"/>
    <property type="match status" value="1"/>
</dbReference>
<protein>
    <submittedName>
        <fullName evidence="6">LysR family transcriptional regulator</fullName>
    </submittedName>
</protein>
<keyword evidence="4" id="KW-0804">Transcription</keyword>
<organism evidence="6 7">
    <name type="scientific">Azospirillum thiophilum</name>
    <dbReference type="NCBI Taxonomy" id="528244"/>
    <lineage>
        <taxon>Bacteria</taxon>
        <taxon>Pseudomonadati</taxon>
        <taxon>Pseudomonadota</taxon>
        <taxon>Alphaproteobacteria</taxon>
        <taxon>Rhodospirillales</taxon>
        <taxon>Azospirillaceae</taxon>
        <taxon>Azospirillum</taxon>
    </lineage>
</organism>
<reference evidence="7" key="1">
    <citation type="submission" date="2015-08" db="EMBL/GenBank/DDBJ databases">
        <title>Complete Genome Sequence of Azospirillum thiophilum BV-S.</title>
        <authorList>
            <person name="Fomenkov A."/>
            <person name="Vincze T."/>
            <person name="Grabovich M."/>
            <person name="Dubinina G."/>
            <person name="Orlova M."/>
            <person name="Belousova E."/>
            <person name="Roberts R.J."/>
        </authorList>
    </citation>
    <scope>NUCLEOTIDE SEQUENCE [LARGE SCALE GENOMIC DNA]</scope>
    <source>
        <strain evidence="7">BV-S</strain>
    </source>
</reference>
<dbReference type="InterPro" id="IPR005119">
    <property type="entry name" value="LysR_subst-bd"/>
</dbReference>
<dbReference type="PRINTS" id="PR00039">
    <property type="entry name" value="HTHLYSR"/>
</dbReference>
<dbReference type="Gene3D" id="3.40.190.290">
    <property type="match status" value="1"/>
</dbReference>
<dbReference type="InterPro" id="IPR036388">
    <property type="entry name" value="WH-like_DNA-bd_sf"/>
</dbReference>
<dbReference type="SUPFAM" id="SSF53850">
    <property type="entry name" value="Periplasmic binding protein-like II"/>
    <property type="match status" value="1"/>
</dbReference>
<dbReference type="AlphaFoldDB" id="A0AAC8W094"/>
<keyword evidence="2" id="KW-0805">Transcription regulation</keyword>
<dbReference type="SUPFAM" id="SSF46785">
    <property type="entry name" value="Winged helix' DNA-binding domain"/>
    <property type="match status" value="1"/>
</dbReference>
<dbReference type="KEGG" id="ati:AL072_16435"/>
<dbReference type="GO" id="GO:0009089">
    <property type="term" value="P:lysine biosynthetic process via diaminopimelate"/>
    <property type="evidence" value="ECO:0007669"/>
    <property type="project" value="TreeGrafter"/>
</dbReference>
<evidence type="ECO:0000256" key="2">
    <source>
        <dbReference type="ARBA" id="ARBA00023015"/>
    </source>
</evidence>
<evidence type="ECO:0000256" key="1">
    <source>
        <dbReference type="ARBA" id="ARBA00009437"/>
    </source>
</evidence>
<sequence length="303" mass="32430">MNLRQVEAFHAVMTNGTASRAAEVLRISQPAVSKAIQELEREIGFALFHRAKGRLIATEEGRLFFQEVSDSFAGLIHLRAAAARIRDFGSGEIRVACQSAISTTVLPKALRAFQLRHPDVSITVQARMSSVVKDLIASGQFDVGLAADEIDVTGVDATLFMQQRLVIAVPAGHPLASRPVLHPADLHGLPFIALAPEDTARRRLDGVLAVHGVMPKIVLETPYSTTVCAMVQAGIGCGLVSPLTTEPYLGRGLVARAFEPVIRSRTLLLLPPNRRPSRIVADCIAELMAFSSVGAGDPGGPDH</sequence>
<dbReference type="Pfam" id="PF00126">
    <property type="entry name" value="HTH_1"/>
    <property type="match status" value="1"/>
</dbReference>
<accession>A0AAC8W094</accession>
<dbReference type="PANTHER" id="PTHR30427">
    <property type="entry name" value="TRANSCRIPTIONAL ACTIVATOR PROTEIN LYSR"/>
    <property type="match status" value="1"/>
</dbReference>
<dbReference type="GO" id="GO:0003700">
    <property type="term" value="F:DNA-binding transcription factor activity"/>
    <property type="evidence" value="ECO:0007669"/>
    <property type="project" value="InterPro"/>
</dbReference>
<dbReference type="RefSeq" id="WP_045583147.1">
    <property type="nucleotide sequence ID" value="NZ_CP012402.1"/>
</dbReference>
<name>A0AAC8W094_9PROT</name>
<dbReference type="PROSITE" id="PS50931">
    <property type="entry name" value="HTH_LYSR"/>
    <property type="match status" value="1"/>
</dbReference>
<evidence type="ECO:0000256" key="3">
    <source>
        <dbReference type="ARBA" id="ARBA00023125"/>
    </source>
</evidence>
<keyword evidence="3" id="KW-0238">DNA-binding</keyword>
<dbReference type="Gene3D" id="1.10.10.10">
    <property type="entry name" value="Winged helix-like DNA-binding domain superfamily/Winged helix DNA-binding domain"/>
    <property type="match status" value="1"/>
</dbReference>
<dbReference type="GO" id="GO:0010628">
    <property type="term" value="P:positive regulation of gene expression"/>
    <property type="evidence" value="ECO:0007669"/>
    <property type="project" value="TreeGrafter"/>
</dbReference>
<evidence type="ECO:0000259" key="5">
    <source>
        <dbReference type="PROSITE" id="PS50931"/>
    </source>
</evidence>
<gene>
    <name evidence="6" type="ORF">AL072_16435</name>
</gene>
<dbReference type="InterPro" id="IPR036390">
    <property type="entry name" value="WH_DNA-bd_sf"/>
</dbReference>
<evidence type="ECO:0000313" key="7">
    <source>
        <dbReference type="Proteomes" id="UP000069935"/>
    </source>
</evidence>
<evidence type="ECO:0000256" key="4">
    <source>
        <dbReference type="ARBA" id="ARBA00023163"/>
    </source>
</evidence>
<reference evidence="6 7" key="2">
    <citation type="journal article" date="2016" name="Genome Announc.">
        <title>Complete Genome Sequence of a Strain of Azospirillum thiophilum Isolated from a Sulfide Spring.</title>
        <authorList>
            <person name="Fomenkov A."/>
            <person name="Vincze T."/>
            <person name="Grabovich M."/>
            <person name="Anton B.P."/>
            <person name="Dubinina G."/>
            <person name="Orlova M."/>
            <person name="Belousova E."/>
            <person name="Roberts R.J."/>
        </authorList>
    </citation>
    <scope>NUCLEOTIDE SEQUENCE [LARGE SCALE GENOMIC DNA]</scope>
    <source>
        <strain evidence="6 7">BV-S</strain>
    </source>
</reference>
<comment type="similarity">
    <text evidence="1">Belongs to the LysR transcriptional regulatory family.</text>
</comment>
<dbReference type="InterPro" id="IPR000847">
    <property type="entry name" value="LysR_HTH_N"/>
</dbReference>
<dbReference type="GO" id="GO:0043565">
    <property type="term" value="F:sequence-specific DNA binding"/>
    <property type="evidence" value="ECO:0007669"/>
    <property type="project" value="TreeGrafter"/>
</dbReference>
<dbReference type="PANTHER" id="PTHR30427:SF1">
    <property type="entry name" value="TRANSCRIPTIONAL ACTIVATOR PROTEIN LYSR"/>
    <property type="match status" value="1"/>
</dbReference>
<dbReference type="CDD" id="cd08415">
    <property type="entry name" value="PBP2_LysR_opines_like"/>
    <property type="match status" value="1"/>
</dbReference>
<proteinExistence type="inferred from homology"/>